<dbReference type="OrthoDB" id="2735536at2759"/>
<accession>A0A835IE28</accession>
<evidence type="ECO:0000256" key="1">
    <source>
        <dbReference type="ARBA" id="ARBA00023002"/>
    </source>
</evidence>
<dbReference type="PANTHER" id="PTHR10366:SF831">
    <property type="entry name" value="NAD-DEPENDENT EPIMERASE_DEHYDRATASE DOMAIN-CONTAINING PROTEIN"/>
    <property type="match status" value="1"/>
</dbReference>
<dbReference type="Proteomes" id="UP000631114">
    <property type="component" value="Unassembled WGS sequence"/>
</dbReference>
<reference evidence="2 3" key="1">
    <citation type="submission" date="2020-10" db="EMBL/GenBank/DDBJ databases">
        <title>The Coptis chinensis genome and diversification of protoberbering-type alkaloids.</title>
        <authorList>
            <person name="Wang B."/>
            <person name="Shu S."/>
            <person name="Song C."/>
            <person name="Liu Y."/>
        </authorList>
    </citation>
    <scope>NUCLEOTIDE SEQUENCE [LARGE SCALE GENOMIC DNA]</scope>
    <source>
        <strain evidence="2">HL-2020</strain>
        <tissue evidence="2">Leaf</tissue>
    </source>
</reference>
<dbReference type="PANTHER" id="PTHR10366">
    <property type="entry name" value="NAD DEPENDENT EPIMERASE/DEHYDRATASE"/>
    <property type="match status" value="1"/>
</dbReference>
<keyword evidence="3" id="KW-1185">Reference proteome</keyword>
<dbReference type="EMBL" id="JADFTS010000003">
    <property type="protein sequence ID" value="KAF9614868.1"/>
    <property type="molecule type" value="Genomic_DNA"/>
</dbReference>
<name>A0A835IE28_9MAGN</name>
<proteinExistence type="predicted"/>
<sequence length="102" mass="12292">MENRIRLFVDVRDVAESLLLLYEKPEAHGRYICSSYTIRMRDFIDKLKSMYPNYNYPKQITEFDENLDLTTEKLQKLGWRYRALEETLEDSVKSYQEKGILD</sequence>
<keyword evidence="1" id="KW-0560">Oxidoreductase</keyword>
<dbReference type="AlphaFoldDB" id="A0A835IE28"/>
<evidence type="ECO:0008006" key="4">
    <source>
        <dbReference type="Google" id="ProtNLM"/>
    </source>
</evidence>
<dbReference type="SUPFAM" id="SSF51735">
    <property type="entry name" value="NAD(P)-binding Rossmann-fold domains"/>
    <property type="match status" value="1"/>
</dbReference>
<comment type="caution">
    <text evidence="2">The sequence shown here is derived from an EMBL/GenBank/DDBJ whole genome shotgun (WGS) entry which is preliminary data.</text>
</comment>
<protein>
    <recommendedName>
        <fullName evidence="4">Cinnamoyl-CoA reductase</fullName>
    </recommendedName>
</protein>
<dbReference type="GO" id="GO:0016616">
    <property type="term" value="F:oxidoreductase activity, acting on the CH-OH group of donors, NAD or NADP as acceptor"/>
    <property type="evidence" value="ECO:0007669"/>
    <property type="project" value="TreeGrafter"/>
</dbReference>
<gene>
    <name evidence="2" type="ORF">IFM89_020965</name>
</gene>
<dbReference type="Gene3D" id="3.40.50.720">
    <property type="entry name" value="NAD(P)-binding Rossmann-like Domain"/>
    <property type="match status" value="1"/>
</dbReference>
<evidence type="ECO:0000313" key="2">
    <source>
        <dbReference type="EMBL" id="KAF9614868.1"/>
    </source>
</evidence>
<organism evidence="2 3">
    <name type="scientific">Coptis chinensis</name>
    <dbReference type="NCBI Taxonomy" id="261450"/>
    <lineage>
        <taxon>Eukaryota</taxon>
        <taxon>Viridiplantae</taxon>
        <taxon>Streptophyta</taxon>
        <taxon>Embryophyta</taxon>
        <taxon>Tracheophyta</taxon>
        <taxon>Spermatophyta</taxon>
        <taxon>Magnoliopsida</taxon>
        <taxon>Ranunculales</taxon>
        <taxon>Ranunculaceae</taxon>
        <taxon>Coptidoideae</taxon>
        <taxon>Coptis</taxon>
    </lineage>
</organism>
<dbReference type="InterPro" id="IPR050425">
    <property type="entry name" value="NAD(P)_dehydrat-like"/>
</dbReference>
<evidence type="ECO:0000313" key="3">
    <source>
        <dbReference type="Proteomes" id="UP000631114"/>
    </source>
</evidence>
<dbReference type="InterPro" id="IPR036291">
    <property type="entry name" value="NAD(P)-bd_dom_sf"/>
</dbReference>